<dbReference type="AlphaFoldDB" id="A0A9Q4GLM8"/>
<name>A0A9Q4GLM8_9CORY</name>
<dbReference type="RefSeq" id="WP_248167965.1">
    <property type="nucleotide sequence ID" value="NZ_JALNJA010000003.1"/>
</dbReference>
<dbReference type="Pfam" id="PF13810">
    <property type="entry name" value="DUF4185"/>
    <property type="match status" value="1"/>
</dbReference>
<feature type="region of interest" description="Disordered" evidence="1">
    <location>
        <begin position="459"/>
        <end position="480"/>
    </location>
</feature>
<evidence type="ECO:0000313" key="5">
    <source>
        <dbReference type="Proteomes" id="UP001071478"/>
    </source>
</evidence>
<feature type="compositionally biased region" description="Low complexity" evidence="1">
    <location>
        <begin position="53"/>
        <end position="74"/>
    </location>
</feature>
<evidence type="ECO:0000313" key="4">
    <source>
        <dbReference type="EMBL" id="MCX7468515.1"/>
    </source>
</evidence>
<feature type="region of interest" description="Disordered" evidence="1">
    <location>
        <begin position="42"/>
        <end position="91"/>
    </location>
</feature>
<reference evidence="4" key="1">
    <citation type="submission" date="2022-11" db="EMBL/GenBank/DDBJ databases">
        <title>Corynebacterium sp. isolated from Penguins.</title>
        <authorList>
            <person name="Sedlar K."/>
            <person name="Svec P."/>
        </authorList>
    </citation>
    <scope>NUCLEOTIDE SEQUENCE</scope>
    <source>
        <strain evidence="4">P7374</strain>
    </source>
</reference>
<comment type="caution">
    <text evidence="4">The sequence shown here is derived from an EMBL/GenBank/DDBJ whole genome shotgun (WGS) entry which is preliminary data.</text>
</comment>
<dbReference type="InterPro" id="IPR025442">
    <property type="entry name" value="DUF4185"/>
</dbReference>
<proteinExistence type="predicted"/>
<sequence length="493" mass="52539">MSEAAASRRRRYLVPLALLAVTGPFLVFAAPAADAAGGPCVNNHRQEPLRPRSPGLLGALSSGSSGAEASPGDGSPDEDGAAPPWMKGHPGQLPIIRGHTEALHLVTGPGSPGRTDRTFGIAGTDLGVALRGTDGGLMLVFGDTMACDSTSDNWRSNTIVRTDDVDYTDGLEIREALTRRGWSTRGRAVEFIPSLKQPGYEHTTIPTAAITVNGVHYVDYMSVRSWGAPGDWTTNYAGTVRSRDGVTWTPVEGSVRTNSGTSSLTRLHNLPRYREGNENLQMSSFIEHDGFVYRFSTPSGRGGAAVLGRAPVADFPDEDAFTFFDGENWFSPGDAKPHSGDGASARYGVGDAVTVLERPVSELSVTWNGHLGKFITLYTTDGGLVLRTADALTGPWSEERMVVDTGTVGDLYGGFVLPGDTGRDLYFVATTWSNYNVLLMRTNLDELLGVPGRAWAGDDRVARTDPRPAAGAGYDPSGDDGLEVVGVVDYRDQ</sequence>
<evidence type="ECO:0000256" key="1">
    <source>
        <dbReference type="SAM" id="MobiDB-lite"/>
    </source>
</evidence>
<keyword evidence="2" id="KW-0732">Signal</keyword>
<dbReference type="EMBL" id="JAPMKU010000003">
    <property type="protein sequence ID" value="MCX7468515.1"/>
    <property type="molecule type" value="Genomic_DNA"/>
</dbReference>
<accession>A0A9Q4GLM8</accession>
<feature type="chain" id="PRO_5040265704" evidence="2">
    <location>
        <begin position="30"/>
        <end position="493"/>
    </location>
</feature>
<feature type="signal peptide" evidence="2">
    <location>
        <begin position="1"/>
        <end position="29"/>
    </location>
</feature>
<gene>
    <name evidence="4" type="ORF">OS129_06450</name>
</gene>
<feature type="domain" description="DUF4185" evidence="3">
    <location>
        <begin position="111"/>
        <end position="441"/>
    </location>
</feature>
<dbReference type="Proteomes" id="UP001071478">
    <property type="component" value="Unassembled WGS sequence"/>
</dbReference>
<protein>
    <submittedName>
        <fullName evidence="4">DUF4185 domain-containing protein</fullName>
    </submittedName>
</protein>
<organism evidence="4 5">
    <name type="scientific">Corynebacterium pygosceleis</name>
    <dbReference type="NCBI Taxonomy" id="2800406"/>
    <lineage>
        <taxon>Bacteria</taxon>
        <taxon>Bacillati</taxon>
        <taxon>Actinomycetota</taxon>
        <taxon>Actinomycetes</taxon>
        <taxon>Mycobacteriales</taxon>
        <taxon>Corynebacteriaceae</taxon>
        <taxon>Corynebacterium</taxon>
    </lineage>
</organism>
<evidence type="ECO:0000256" key="2">
    <source>
        <dbReference type="SAM" id="SignalP"/>
    </source>
</evidence>
<evidence type="ECO:0000259" key="3">
    <source>
        <dbReference type="Pfam" id="PF13810"/>
    </source>
</evidence>